<feature type="region of interest" description="Disordered" evidence="1">
    <location>
        <begin position="320"/>
        <end position="346"/>
    </location>
</feature>
<evidence type="ECO:0008006" key="4">
    <source>
        <dbReference type="Google" id="ProtNLM"/>
    </source>
</evidence>
<evidence type="ECO:0000256" key="1">
    <source>
        <dbReference type="SAM" id="MobiDB-lite"/>
    </source>
</evidence>
<dbReference type="EMBL" id="CP013443">
    <property type="protein sequence ID" value="AOK15978.1"/>
    <property type="molecule type" value="Genomic_DNA"/>
</dbReference>
<organism evidence="2 3">
    <name type="scientific">Burkholderia cepacia</name>
    <name type="common">Pseudomonas cepacia</name>
    <dbReference type="NCBI Taxonomy" id="292"/>
    <lineage>
        <taxon>Bacteria</taxon>
        <taxon>Pseudomonadati</taxon>
        <taxon>Pseudomonadota</taxon>
        <taxon>Betaproteobacteria</taxon>
        <taxon>Burkholderiales</taxon>
        <taxon>Burkholderiaceae</taxon>
        <taxon>Burkholderia</taxon>
        <taxon>Burkholderia cepacia complex</taxon>
    </lineage>
</organism>
<feature type="compositionally biased region" description="Polar residues" evidence="1">
    <location>
        <begin position="327"/>
        <end position="337"/>
    </location>
</feature>
<evidence type="ECO:0000313" key="2">
    <source>
        <dbReference type="EMBL" id="AOK15978.1"/>
    </source>
</evidence>
<protein>
    <recommendedName>
        <fullName evidence="4">MORN repeat variant</fullName>
    </recommendedName>
</protein>
<dbReference type="Gene3D" id="2.20.110.10">
    <property type="entry name" value="Histone H3 K4-specific methyltransferase SET7/9 N-terminal domain"/>
    <property type="match status" value="2"/>
</dbReference>
<evidence type="ECO:0000313" key="3">
    <source>
        <dbReference type="Proteomes" id="UP000094776"/>
    </source>
</evidence>
<reference evidence="2 3" key="1">
    <citation type="submission" date="2015-12" db="EMBL/GenBank/DDBJ databases">
        <title>Diversity of Burkholderia near neighbor genomes.</title>
        <authorList>
            <person name="Sahl J."/>
            <person name="Wagner D."/>
            <person name="Keim P."/>
        </authorList>
    </citation>
    <scope>NUCLEOTIDE SEQUENCE [LARGE SCALE GENOMIC DNA]</scope>
    <source>
        <strain evidence="2 3">MSMB1184WGS</strain>
    </source>
</reference>
<accession>A0A1B4PPX5</accession>
<sequence>MRGCAHVLYYWKSMKAINLKRRSLMLTAIILTATLLAGCKGDMLDYRNAQIVNGKVYAGNANEPFSGKLANVPDHVLLTEQAGFLLTGKLASIALADSVPAAERNAQSFLGTSGAATLLSDALCDVQISDGLPDGKAVCKTPDLVRIETSFKHGALDGTFALSGGQDNGPLMEVTFHNGQPDGTQKVYSWTNHKLVHTFPWNSGIASGTEEAFDANTGAVVKRATFIDGKYEGEVIHYAPDGKQMTLSATYAKGKLNGPYKEWDANGTLITDKTYSDGVEVGADGSDFGACMNEWDDAYRAIPGHRAFPSAELHQQWETSCRAGTHPSASGSTQTAKMDSRTPPGPTSCIDAWTVAFRRENGDDSIVTADQLEEWGSWCKGGKWPN</sequence>
<dbReference type="SUPFAM" id="SSF82185">
    <property type="entry name" value="Histone H3 K4-specific methyltransferase SET7/9 N-terminal domain"/>
    <property type="match status" value="1"/>
</dbReference>
<name>A0A1B4PPX5_BURCE</name>
<proteinExistence type="predicted"/>
<gene>
    <name evidence="2" type="ORF">WT26_08065</name>
</gene>
<dbReference type="Proteomes" id="UP000094776">
    <property type="component" value="Chromosome 1"/>
</dbReference>
<dbReference type="AlphaFoldDB" id="A0A1B4PPX5"/>